<gene>
    <name evidence="3" type="ORF">FK268_10900</name>
</gene>
<keyword evidence="4" id="KW-1185">Reference proteome</keyword>
<sequence length="170" mass="18054">MSLDSTPTGGTQRTLSAIPLTDPNVTASGDPTIGSLVRDASAQVSSLVRAEVELAKAETMRDVKKAATGSAFFAVAGVVALYSSFFFFFFLTWLLNVWLPMWAASLIVFVLMLLVAGVAAFFGYLKVKRIKGPQKTIASLKESQSILKGDLDPAVALKQPAGAPSAVTRR</sequence>
<dbReference type="InterPro" id="IPR009937">
    <property type="entry name" value="Phage_holin_3_6"/>
</dbReference>
<feature type="transmembrane region" description="Helical" evidence="2">
    <location>
        <begin position="101"/>
        <end position="125"/>
    </location>
</feature>
<feature type="compositionally biased region" description="Polar residues" evidence="1">
    <location>
        <begin position="1"/>
        <end position="15"/>
    </location>
</feature>
<evidence type="ECO:0000256" key="1">
    <source>
        <dbReference type="SAM" id="MobiDB-lite"/>
    </source>
</evidence>
<evidence type="ECO:0000313" key="3">
    <source>
        <dbReference type="EMBL" id="TWS24127.1"/>
    </source>
</evidence>
<dbReference type="Proteomes" id="UP000319792">
    <property type="component" value="Unassembled WGS sequence"/>
</dbReference>
<feature type="region of interest" description="Disordered" evidence="1">
    <location>
        <begin position="1"/>
        <end position="23"/>
    </location>
</feature>
<comment type="caution">
    <text evidence="3">The sequence shown here is derived from an EMBL/GenBank/DDBJ whole genome shotgun (WGS) entry which is preliminary data.</text>
</comment>
<evidence type="ECO:0000256" key="2">
    <source>
        <dbReference type="SAM" id="Phobius"/>
    </source>
</evidence>
<dbReference type="Pfam" id="PF07332">
    <property type="entry name" value="Phage_holin_3_6"/>
    <property type="match status" value="1"/>
</dbReference>
<organism evidence="3 4">
    <name type="scientific">Tsukamurella sputi</name>
    <dbReference type="NCBI Taxonomy" id="2591848"/>
    <lineage>
        <taxon>Bacteria</taxon>
        <taxon>Bacillati</taxon>
        <taxon>Actinomycetota</taxon>
        <taxon>Actinomycetes</taxon>
        <taxon>Mycobacteriales</taxon>
        <taxon>Tsukamurellaceae</taxon>
        <taxon>Tsukamurella</taxon>
    </lineage>
</organism>
<reference evidence="3 4" key="2">
    <citation type="submission" date="2019-08" db="EMBL/GenBank/DDBJ databases">
        <title>Tsukamurella conjunctivitidis sp. nov., Tsukamurella assacharolytica sp. nov. and Tsukamurella sputae sp. nov. isolated from patients with conjunctivitis, bacteraemia (lymphoma) and respiratory infection (sputum) in Hong Kong.</title>
        <authorList>
            <person name="Fok K.M.N."/>
            <person name="Fong J.Y.H."/>
        </authorList>
    </citation>
    <scope>NUCLEOTIDE SEQUENCE [LARGE SCALE GENOMIC DNA]</scope>
    <source>
        <strain evidence="3 4">HKU70</strain>
    </source>
</reference>
<protein>
    <submittedName>
        <fullName evidence="3">Phage holin family protein</fullName>
    </submittedName>
</protein>
<dbReference type="EMBL" id="VIGV01000003">
    <property type="protein sequence ID" value="TWS24127.1"/>
    <property type="molecule type" value="Genomic_DNA"/>
</dbReference>
<dbReference type="OrthoDB" id="3828498at2"/>
<proteinExistence type="predicted"/>
<feature type="transmembrane region" description="Helical" evidence="2">
    <location>
        <begin position="71"/>
        <end position="95"/>
    </location>
</feature>
<keyword evidence="2" id="KW-0812">Transmembrane</keyword>
<evidence type="ECO:0000313" key="4">
    <source>
        <dbReference type="Proteomes" id="UP000319792"/>
    </source>
</evidence>
<dbReference type="RefSeq" id="WP_146433928.1">
    <property type="nucleotide sequence ID" value="NZ_VIGV01000003.1"/>
</dbReference>
<name>A0A5C5RMC2_9ACTN</name>
<dbReference type="AlphaFoldDB" id="A0A5C5RMC2"/>
<accession>A0A5C5RMC2</accession>
<keyword evidence="2" id="KW-1133">Transmembrane helix</keyword>
<keyword evidence="2" id="KW-0472">Membrane</keyword>
<reference evidence="3 4" key="1">
    <citation type="submission" date="2019-06" db="EMBL/GenBank/DDBJ databases">
        <authorList>
            <person name="Teng J.L.L."/>
            <person name="Lee H.H."/>
            <person name="Lau S.K.P."/>
            <person name="Woo P.C.Y."/>
        </authorList>
    </citation>
    <scope>NUCLEOTIDE SEQUENCE [LARGE SCALE GENOMIC DNA]</scope>
    <source>
        <strain evidence="3 4">HKU70</strain>
    </source>
</reference>